<dbReference type="eggNOG" id="ENOG502RA80">
    <property type="taxonomic scope" value="Eukaryota"/>
</dbReference>
<name>F0X8N9_GROCL</name>
<feature type="compositionally biased region" description="Acidic residues" evidence="1">
    <location>
        <begin position="427"/>
        <end position="446"/>
    </location>
</feature>
<feature type="compositionally biased region" description="Basic and acidic residues" evidence="1">
    <location>
        <begin position="12"/>
        <end position="38"/>
    </location>
</feature>
<feature type="region of interest" description="Disordered" evidence="1">
    <location>
        <begin position="413"/>
        <end position="495"/>
    </location>
</feature>
<dbReference type="GeneID" id="25976786"/>
<dbReference type="AlphaFoldDB" id="F0X8N9"/>
<dbReference type="EMBL" id="GL629735">
    <property type="protein sequence ID" value="EFX05592.1"/>
    <property type="molecule type" value="Genomic_DNA"/>
</dbReference>
<protein>
    <submittedName>
        <fullName evidence="2">Uncharacterized protein</fullName>
    </submittedName>
</protein>
<dbReference type="HOGENOM" id="CLU_585378_0_0_1"/>
<feature type="compositionally biased region" description="Acidic residues" evidence="1">
    <location>
        <begin position="463"/>
        <end position="472"/>
    </location>
</feature>
<evidence type="ECO:0000313" key="3">
    <source>
        <dbReference type="Proteomes" id="UP000007796"/>
    </source>
</evidence>
<evidence type="ECO:0000313" key="2">
    <source>
        <dbReference type="EMBL" id="EFX05592.1"/>
    </source>
</evidence>
<accession>F0X8N9</accession>
<feature type="region of interest" description="Disordered" evidence="1">
    <location>
        <begin position="1"/>
        <end position="116"/>
    </location>
</feature>
<reference evidence="2 3" key="1">
    <citation type="journal article" date="2011" name="Proc. Natl. Acad. Sci. U.S.A.">
        <title>Genome and transcriptome analyses of the mountain pine beetle-fungal symbiont Grosmannia clavigera, a lodgepole pine pathogen.</title>
        <authorList>
            <person name="DiGuistini S."/>
            <person name="Wang Y."/>
            <person name="Liao N.Y."/>
            <person name="Taylor G."/>
            <person name="Tanguay P."/>
            <person name="Feau N."/>
            <person name="Henrissat B."/>
            <person name="Chan S.K."/>
            <person name="Hesse-Orce U."/>
            <person name="Alamouti S.M."/>
            <person name="Tsui C.K.M."/>
            <person name="Docking R.T."/>
            <person name="Levasseur A."/>
            <person name="Haridas S."/>
            <person name="Robertson G."/>
            <person name="Birol I."/>
            <person name="Holt R.A."/>
            <person name="Marra M.A."/>
            <person name="Hamelin R.C."/>
            <person name="Hirst M."/>
            <person name="Jones S.J.M."/>
            <person name="Bohlmann J."/>
            <person name="Breuil C."/>
        </authorList>
    </citation>
    <scope>NUCLEOTIDE SEQUENCE [LARGE SCALE GENOMIC DNA]</scope>
    <source>
        <strain evidence="3">kw1407 / UAMH 11150</strain>
    </source>
</reference>
<organism evidence="3">
    <name type="scientific">Grosmannia clavigera (strain kw1407 / UAMH 11150)</name>
    <name type="common">Blue stain fungus</name>
    <name type="synonym">Graphiocladiella clavigera</name>
    <dbReference type="NCBI Taxonomy" id="655863"/>
    <lineage>
        <taxon>Eukaryota</taxon>
        <taxon>Fungi</taxon>
        <taxon>Dikarya</taxon>
        <taxon>Ascomycota</taxon>
        <taxon>Pezizomycotina</taxon>
        <taxon>Sordariomycetes</taxon>
        <taxon>Sordariomycetidae</taxon>
        <taxon>Ophiostomatales</taxon>
        <taxon>Ophiostomataceae</taxon>
        <taxon>Leptographium</taxon>
    </lineage>
</organism>
<dbReference type="Proteomes" id="UP000007796">
    <property type="component" value="Unassembled WGS sequence"/>
</dbReference>
<gene>
    <name evidence="2" type="ORF">CMQ_3661</name>
</gene>
<dbReference type="STRING" id="655863.F0X8N9"/>
<feature type="compositionally biased region" description="Low complexity" evidence="1">
    <location>
        <begin position="376"/>
        <end position="393"/>
    </location>
</feature>
<sequence>MSDAMAAQVDAFSRKPLEPFKPWLRRDLPSGDEHRSRDGGIFSTIRQRVELLPSVRLPSQPSGHRQNMRSEGSEPSSSSLALVPDGNAAHATQVSEGPVRPQRSPSQNFGSGNALPVCPSTPSLRPRTGPLSANFPFATLQSEERPRATLKRRRSVTDIDGPNTAALCCKKRRLRRYLVTSRLSQPFSQPATHILNRESVASGDKRFLKLAAIINARRIVQLPLPQRAASLQSPSPSPSIASASFLSSPPAFPPLFPSPAAGSTLIPVPHPPNPGEMLRRLAMSNRFKKRVLAEAAASRKLAGLPRQQLTTSTFMASWPATPAPLQALLTTSSTAATFHMAAPRPAPSLLGTNPPLLTTAVRARLVEAATTDSPQAAPLASRLALSPSSSRPAMISPETLVQLSVDKTEKLQKPATQVAKSHNTVVDDADDAGDDVEDEAEDEDSDGYCAFPGDQNESRYEASDDPDPDDVYSDFSVLFQGPGEDSDFGEEGFDDYMDELDGIAHLPR</sequence>
<feature type="compositionally biased region" description="Acidic residues" evidence="1">
    <location>
        <begin position="484"/>
        <end position="495"/>
    </location>
</feature>
<dbReference type="OrthoDB" id="5387995at2759"/>
<feature type="region of interest" description="Disordered" evidence="1">
    <location>
        <begin position="370"/>
        <end position="393"/>
    </location>
</feature>
<proteinExistence type="predicted"/>
<feature type="compositionally biased region" description="Polar residues" evidence="1">
    <location>
        <begin position="414"/>
        <end position="424"/>
    </location>
</feature>
<dbReference type="InParanoid" id="F0X8N9"/>
<keyword evidence="3" id="KW-1185">Reference proteome</keyword>
<evidence type="ECO:0000256" key="1">
    <source>
        <dbReference type="SAM" id="MobiDB-lite"/>
    </source>
</evidence>
<dbReference type="RefSeq" id="XP_014175074.1">
    <property type="nucleotide sequence ID" value="XM_014319599.1"/>
</dbReference>